<keyword evidence="2 6" id="KW-0812">Transmembrane</keyword>
<dbReference type="EMBL" id="JABDJR010000386">
    <property type="protein sequence ID" value="NNF07026.1"/>
    <property type="molecule type" value="Genomic_DNA"/>
</dbReference>
<evidence type="ECO:0000256" key="3">
    <source>
        <dbReference type="ARBA" id="ARBA00022989"/>
    </source>
</evidence>
<evidence type="ECO:0000313" key="9">
    <source>
        <dbReference type="Proteomes" id="UP000547674"/>
    </source>
</evidence>
<evidence type="ECO:0000256" key="2">
    <source>
        <dbReference type="ARBA" id="ARBA00022692"/>
    </source>
</evidence>
<dbReference type="Pfam" id="PF12821">
    <property type="entry name" value="ThrE_2"/>
    <property type="match status" value="1"/>
</dbReference>
<dbReference type="PANTHER" id="PTHR31082:SF4">
    <property type="entry name" value="PHEROMONE-REGULATED MEMBRANE PROTEIN 10"/>
    <property type="match status" value="1"/>
</dbReference>
<evidence type="ECO:0000256" key="4">
    <source>
        <dbReference type="ARBA" id="ARBA00023136"/>
    </source>
</evidence>
<protein>
    <submittedName>
        <fullName evidence="8">Threonine/serine exporter family protein</fullName>
    </submittedName>
</protein>
<organism evidence="8 9">
    <name type="scientific">Eiseniibacteriota bacterium</name>
    <dbReference type="NCBI Taxonomy" id="2212470"/>
    <lineage>
        <taxon>Bacteria</taxon>
        <taxon>Candidatus Eiseniibacteriota</taxon>
    </lineage>
</organism>
<evidence type="ECO:0000259" key="7">
    <source>
        <dbReference type="Pfam" id="PF12821"/>
    </source>
</evidence>
<evidence type="ECO:0000256" key="1">
    <source>
        <dbReference type="ARBA" id="ARBA00004141"/>
    </source>
</evidence>
<proteinExistence type="inferred from homology"/>
<evidence type="ECO:0000313" key="8">
    <source>
        <dbReference type="EMBL" id="NNF07026.1"/>
    </source>
</evidence>
<feature type="transmembrane region" description="Helical" evidence="6">
    <location>
        <begin position="53"/>
        <end position="72"/>
    </location>
</feature>
<gene>
    <name evidence="8" type="ORF">HKN21_09720</name>
</gene>
<evidence type="ECO:0000256" key="5">
    <source>
        <dbReference type="ARBA" id="ARBA00034125"/>
    </source>
</evidence>
<dbReference type="PANTHER" id="PTHR31082">
    <property type="entry name" value="PHEROMONE-REGULATED MEMBRANE PROTEIN 10"/>
    <property type="match status" value="1"/>
</dbReference>
<comment type="caution">
    <text evidence="8">The sequence shown here is derived from an EMBL/GenBank/DDBJ whole genome shotgun (WGS) entry which is preliminary data.</text>
</comment>
<keyword evidence="4 6" id="KW-0472">Membrane</keyword>
<feature type="non-terminal residue" evidence="8">
    <location>
        <position position="1"/>
    </location>
</feature>
<accession>A0A7Y2H2H6</accession>
<feature type="transmembrane region" description="Helical" evidence="6">
    <location>
        <begin position="78"/>
        <end position="95"/>
    </location>
</feature>
<comment type="subcellular location">
    <subcellularLocation>
        <location evidence="1">Membrane</location>
        <topology evidence="1">Multi-pass membrane protein</topology>
    </subcellularLocation>
</comment>
<dbReference type="InterPro" id="IPR051361">
    <property type="entry name" value="ThrE/Ser_Exporter"/>
</dbReference>
<reference evidence="8 9" key="1">
    <citation type="submission" date="2020-03" db="EMBL/GenBank/DDBJ databases">
        <title>Metabolic flexibility allows generalist bacteria to become dominant in a frequently disturbed ecosystem.</title>
        <authorList>
            <person name="Chen Y.-J."/>
            <person name="Leung P.M."/>
            <person name="Bay S.K."/>
            <person name="Hugenholtz P."/>
            <person name="Kessler A.J."/>
            <person name="Shelley G."/>
            <person name="Waite D.W."/>
            <person name="Cook P.L."/>
            <person name="Greening C."/>
        </authorList>
    </citation>
    <scope>NUCLEOTIDE SEQUENCE [LARGE SCALE GENOMIC DNA]</scope>
    <source>
        <strain evidence="8">SS_bin_28</strain>
    </source>
</reference>
<dbReference type="InterPro" id="IPR024528">
    <property type="entry name" value="ThrE_2"/>
</dbReference>
<dbReference type="AlphaFoldDB" id="A0A7Y2H2H6"/>
<feature type="transmembrane region" description="Helical" evidence="6">
    <location>
        <begin position="26"/>
        <end position="46"/>
    </location>
</feature>
<feature type="transmembrane region" description="Helical" evidence="6">
    <location>
        <begin position="139"/>
        <end position="159"/>
    </location>
</feature>
<sequence>GFGVGIGTKLFVAMFGVLPEIETSSAPLLLVGAALLISPATFMVLFGARPRAFFWIFAASALTYVCARMGAATMGPELGAFLGSFALGVASNGLARWRRHPTSLTLVPGLIMLVPGSLGFQSLSALLSHNVVSGMEAAFFMLMVAVSIVTGLLMANAAISPRKAL</sequence>
<dbReference type="GO" id="GO:0016020">
    <property type="term" value="C:membrane"/>
    <property type="evidence" value="ECO:0007669"/>
    <property type="project" value="UniProtKB-SubCell"/>
</dbReference>
<feature type="transmembrane region" description="Helical" evidence="6">
    <location>
        <begin position="107"/>
        <end position="127"/>
    </location>
</feature>
<name>A0A7Y2H2H6_UNCEI</name>
<comment type="similarity">
    <text evidence="5">Belongs to the ThrE exporter (TC 2.A.79) family.</text>
</comment>
<dbReference type="Proteomes" id="UP000547674">
    <property type="component" value="Unassembled WGS sequence"/>
</dbReference>
<feature type="domain" description="Threonine/Serine exporter ThrE" evidence="7">
    <location>
        <begin position="37"/>
        <end position="156"/>
    </location>
</feature>
<keyword evidence="3 6" id="KW-1133">Transmembrane helix</keyword>
<evidence type="ECO:0000256" key="6">
    <source>
        <dbReference type="SAM" id="Phobius"/>
    </source>
</evidence>